<organism evidence="1 2">
    <name type="scientific">Gossypium arboreum</name>
    <name type="common">Tree cotton</name>
    <name type="synonym">Gossypium nanking</name>
    <dbReference type="NCBI Taxonomy" id="29729"/>
    <lineage>
        <taxon>Eukaryota</taxon>
        <taxon>Viridiplantae</taxon>
        <taxon>Streptophyta</taxon>
        <taxon>Embryophyta</taxon>
        <taxon>Tracheophyta</taxon>
        <taxon>Spermatophyta</taxon>
        <taxon>Magnoliopsida</taxon>
        <taxon>eudicotyledons</taxon>
        <taxon>Gunneridae</taxon>
        <taxon>Pentapetalae</taxon>
        <taxon>rosids</taxon>
        <taxon>malvids</taxon>
        <taxon>Malvales</taxon>
        <taxon>Malvaceae</taxon>
        <taxon>Malvoideae</taxon>
        <taxon>Gossypium</taxon>
    </lineage>
</organism>
<protein>
    <submittedName>
        <fullName evidence="1">Uncharacterized protein</fullName>
    </submittedName>
</protein>
<dbReference type="EMBL" id="KN408333">
    <property type="protein sequence ID" value="KHG17478.1"/>
    <property type="molecule type" value="Genomic_DNA"/>
</dbReference>
<gene>
    <name evidence="1" type="ORF">F383_23021</name>
</gene>
<keyword evidence="2" id="KW-1185">Reference proteome</keyword>
<sequence length="44" mass="4868">MICVIIQVSYPILNGSLGKGKSSSNVFIELCARYELICYLLEVS</sequence>
<evidence type="ECO:0000313" key="2">
    <source>
        <dbReference type="Proteomes" id="UP000032142"/>
    </source>
</evidence>
<accession>A0A0B0NSH1</accession>
<evidence type="ECO:0000313" key="1">
    <source>
        <dbReference type="EMBL" id="KHG17478.1"/>
    </source>
</evidence>
<proteinExistence type="predicted"/>
<reference evidence="2" key="1">
    <citation type="submission" date="2014-09" db="EMBL/GenBank/DDBJ databases">
        <authorList>
            <person name="Mudge J."/>
            <person name="Ramaraj T."/>
            <person name="Lindquist I.E."/>
            <person name="Bharti A.K."/>
            <person name="Sundararajan A."/>
            <person name="Cameron C.T."/>
            <person name="Woodward J.E."/>
            <person name="May G.D."/>
            <person name="Brubaker C."/>
            <person name="Broadhvest J."/>
            <person name="Wilkins T.A."/>
        </authorList>
    </citation>
    <scope>NUCLEOTIDE SEQUENCE</scope>
    <source>
        <strain evidence="2">cv. AKA8401</strain>
    </source>
</reference>
<name>A0A0B0NSH1_GOSAR</name>
<dbReference type="AlphaFoldDB" id="A0A0B0NSH1"/>
<dbReference type="Proteomes" id="UP000032142">
    <property type="component" value="Unassembled WGS sequence"/>
</dbReference>